<feature type="domain" description="PD-(D/E)XK endonuclease-like" evidence="1">
    <location>
        <begin position="717"/>
        <end position="933"/>
    </location>
</feature>
<gene>
    <name evidence="2" type="ORF">PUT78_01810</name>
</gene>
<comment type="caution">
    <text evidence="2">The sequence shown here is derived from an EMBL/GenBank/DDBJ whole genome shotgun (WGS) entry which is preliminary data.</text>
</comment>
<accession>A0ABT5T3X3</accession>
<keyword evidence="3" id="KW-1185">Reference proteome</keyword>
<dbReference type="InterPro" id="IPR011335">
    <property type="entry name" value="Restrct_endonuc-II-like"/>
</dbReference>
<dbReference type="InterPro" id="IPR027417">
    <property type="entry name" value="P-loop_NTPase"/>
</dbReference>
<evidence type="ECO:0000313" key="3">
    <source>
        <dbReference type="Proteomes" id="UP001431784"/>
    </source>
</evidence>
<sequence>MTGQARMFAPQTCARVFALPPGADFPHLLAQGLLERLAAFPPEARARVTVLVNSGRMQRRLRASLSDQRPAILPRIRLVSDPLTLGGAAGMPPPVPPLRRRLEIAQLVDGLLRADPGLAPRSALYDLSDSLARLFSEMQAEGVAFDALDNLDVSTHSGHWARALNFIRLVQTVITTDTPDPEGRLRAQTEALIAQWHLTPPSDPVLIAGSTGSRGTTALLMQAVARLPQGAVILPGYDFDMPRVVWDGLGDGFTSEDHPQFRFRRLMGQLDLAPDQITPWTALPAPAPARNRLVSLALRPAPVTDQWMSEGRKLQDLGAATAGMTLIEAPSPRMEAQAIAARLRSAIDEGKSAALVTPDRNLTRMVTVALDRWRIIPDDSAGRPLALSAPGRFLRHCAALMTQRLDAQALLTVLKHPLCHSAGDRGPHLLNTRNLELHVRRRAVAFPDGDFLRGWGGTAECTDWADWLAQVLPVHADSTPRPLAELVAAHLALAEGLAAGLHPGTGELWLQAAGKQAFAAMAALGREAPNGGSMTPQDYQDFVTAYLQQQEVREPVNADPRVMIWGTLEARVQGAELVILAGLNEGVWPKAPDPDPWLNRRMRADAGLLLPERQIGLSAHDFQQAIAAPEVVLSRAIRDAEAQTVPSRWLNRLSNLIRGLPQQGGTQAWQEMQTRGAFWLDMASAFDRDFRHIPTDPPAPRPAPAPPVAARPRELPVTAISRLIRDPFEIYAKYVLKLHKLNPLHPDADALLRGTVLHKVLEKFTKAPPEGDLLAQLLRMTDEVLASDVPWPAARALWRARMARAARAFLAFHLAQPGQIILRETKGAMKFDGLGFTLTAKPDRIDLWPDGRAHVIDYKTGTPPTRKQQALFDKQLLLQAVMVEAGAFAPQGPLPVARITYLGLGTTPKREEMDVTEDLNITTRDQFETLIRAYLAPDQGFAARRMLFMEREQSDYDHLSRYGEWTLQDAPVVVHVGQPVPGQGNA</sequence>
<organism evidence="2 3">
    <name type="scientific">Roseinatronobacter alkalisoli</name>
    <dbReference type="NCBI Taxonomy" id="3028235"/>
    <lineage>
        <taxon>Bacteria</taxon>
        <taxon>Pseudomonadati</taxon>
        <taxon>Pseudomonadota</taxon>
        <taxon>Alphaproteobacteria</taxon>
        <taxon>Rhodobacterales</taxon>
        <taxon>Paracoccaceae</taxon>
        <taxon>Roseinatronobacter</taxon>
    </lineage>
</organism>
<dbReference type="SUPFAM" id="SSF52980">
    <property type="entry name" value="Restriction endonuclease-like"/>
    <property type="match status" value="1"/>
</dbReference>
<reference evidence="2" key="1">
    <citation type="submission" date="2023-02" db="EMBL/GenBank/DDBJ databases">
        <title>Description of Roseinatronobacter alkalisoli sp. nov., an alkaliphilic bacerium isolated from soda soil.</title>
        <authorList>
            <person name="Wei W."/>
        </authorList>
    </citation>
    <scope>NUCLEOTIDE SEQUENCE</scope>
    <source>
        <strain evidence="2">HJB301</strain>
    </source>
</reference>
<dbReference type="InterPro" id="IPR038726">
    <property type="entry name" value="PDDEXK_AddAB-type"/>
</dbReference>
<name>A0ABT5T3X3_9RHOB</name>
<dbReference type="Gene3D" id="3.90.320.10">
    <property type="match status" value="1"/>
</dbReference>
<dbReference type="RefSeq" id="WP_274350326.1">
    <property type="nucleotide sequence ID" value="NZ_JAQZSM010000001.1"/>
</dbReference>
<dbReference type="EMBL" id="JAQZSM010000001">
    <property type="protein sequence ID" value="MDD7969822.1"/>
    <property type="molecule type" value="Genomic_DNA"/>
</dbReference>
<evidence type="ECO:0000259" key="1">
    <source>
        <dbReference type="Pfam" id="PF12705"/>
    </source>
</evidence>
<dbReference type="SUPFAM" id="SSF52540">
    <property type="entry name" value="P-loop containing nucleoside triphosphate hydrolases"/>
    <property type="match status" value="1"/>
</dbReference>
<dbReference type="Pfam" id="PF12705">
    <property type="entry name" value="PDDEXK_1"/>
    <property type="match status" value="1"/>
</dbReference>
<protein>
    <submittedName>
        <fullName evidence="2">PD-(D/E)XK nuclease family protein</fullName>
    </submittedName>
</protein>
<dbReference type="InterPro" id="IPR011604">
    <property type="entry name" value="PDDEXK-like_dom_sf"/>
</dbReference>
<dbReference type="Proteomes" id="UP001431784">
    <property type="component" value="Unassembled WGS sequence"/>
</dbReference>
<evidence type="ECO:0000313" key="2">
    <source>
        <dbReference type="EMBL" id="MDD7969822.1"/>
    </source>
</evidence>
<proteinExistence type="predicted"/>